<dbReference type="Pfam" id="PF02770">
    <property type="entry name" value="Acyl-CoA_dh_M"/>
    <property type="match status" value="1"/>
</dbReference>
<gene>
    <name evidence="10" type="ORF">FSARC_1129</name>
</gene>
<reference evidence="10" key="1">
    <citation type="journal article" date="2020" name="BMC Genomics">
        <title>Correction to: Identification and distribution of gene clusters required for synthesis of sphingolipid metabolism inhibitors in diverse species of the filamentous fungus Fusarium.</title>
        <authorList>
            <person name="Kim H.S."/>
            <person name="Lohmar J.M."/>
            <person name="Busman M."/>
            <person name="Brown D.W."/>
            <person name="Naumann T.A."/>
            <person name="Divon H.H."/>
            <person name="Lysoe E."/>
            <person name="Uhlig S."/>
            <person name="Proctor R.H."/>
        </authorList>
    </citation>
    <scope>NUCLEOTIDE SEQUENCE</scope>
    <source>
        <strain evidence="10">NRRL 20472</strain>
    </source>
</reference>
<organism evidence="10 11">
    <name type="scientific">Fusarium sarcochroum</name>
    <dbReference type="NCBI Taxonomy" id="1208366"/>
    <lineage>
        <taxon>Eukaryota</taxon>
        <taxon>Fungi</taxon>
        <taxon>Dikarya</taxon>
        <taxon>Ascomycota</taxon>
        <taxon>Pezizomycotina</taxon>
        <taxon>Sordariomycetes</taxon>
        <taxon>Hypocreomycetidae</taxon>
        <taxon>Hypocreales</taxon>
        <taxon>Nectriaceae</taxon>
        <taxon>Fusarium</taxon>
        <taxon>Fusarium lateritium species complex</taxon>
    </lineage>
</organism>
<evidence type="ECO:0000256" key="2">
    <source>
        <dbReference type="ARBA" id="ARBA00009347"/>
    </source>
</evidence>
<reference evidence="10" key="2">
    <citation type="submission" date="2020-05" db="EMBL/GenBank/DDBJ databases">
        <authorList>
            <person name="Kim H.-S."/>
            <person name="Proctor R.H."/>
            <person name="Brown D.W."/>
        </authorList>
    </citation>
    <scope>NUCLEOTIDE SEQUENCE</scope>
    <source>
        <strain evidence="10">NRRL 20472</strain>
    </source>
</reference>
<evidence type="ECO:0000259" key="9">
    <source>
        <dbReference type="Pfam" id="PF02771"/>
    </source>
</evidence>
<dbReference type="InterPro" id="IPR050741">
    <property type="entry name" value="Acyl-CoA_dehydrogenase"/>
</dbReference>
<keyword evidence="5 6" id="KW-0560">Oxidoreductase</keyword>
<dbReference type="AlphaFoldDB" id="A0A8H4U9D5"/>
<dbReference type="GO" id="GO:0003995">
    <property type="term" value="F:acyl-CoA dehydrogenase activity"/>
    <property type="evidence" value="ECO:0007669"/>
    <property type="project" value="TreeGrafter"/>
</dbReference>
<keyword evidence="3 6" id="KW-0285">Flavoprotein</keyword>
<dbReference type="Pfam" id="PF02771">
    <property type="entry name" value="Acyl-CoA_dh_N"/>
    <property type="match status" value="1"/>
</dbReference>
<dbReference type="PANTHER" id="PTHR48083">
    <property type="entry name" value="MEDIUM-CHAIN SPECIFIC ACYL-COA DEHYDROGENASE, MITOCHONDRIAL-RELATED"/>
    <property type="match status" value="1"/>
</dbReference>
<keyword evidence="11" id="KW-1185">Reference proteome</keyword>
<evidence type="ECO:0000256" key="1">
    <source>
        <dbReference type="ARBA" id="ARBA00001974"/>
    </source>
</evidence>
<evidence type="ECO:0000313" key="11">
    <source>
        <dbReference type="Proteomes" id="UP000622797"/>
    </source>
</evidence>
<dbReference type="GO" id="GO:0005737">
    <property type="term" value="C:cytoplasm"/>
    <property type="evidence" value="ECO:0007669"/>
    <property type="project" value="TreeGrafter"/>
</dbReference>
<dbReference type="InterPro" id="IPR009075">
    <property type="entry name" value="AcylCo_DH/oxidase_C"/>
</dbReference>
<sequence>MDQNKPSAPFVDPLWYSRGASIYYNESHVRLRDEVRHYVETHISPYCEEWERNGAIPPEMIKQFSEAGYMAASLFPMPKDLLESSRLPGDINPSEWDEFHDLIFMDEVAKCGYLGVIFGLACGNIIGVPPIIRFGTDAQKRKYLPEPDAGSDVAGLTTSAIRKGDTYIVNGTKKWITNGIWADYCTAAVRTGGPGQSGLSVLIIPLDSPGVKRRKLFNSGVAASGSTYLEFDDVKVPVENLLGKENQGFRIIMSNFNHERIWLSITALRLSRLCVEDSYTYAGQRETFGKRLISNQIIRTKLSVAGRSIDSAQAYLEQLIYMNAELERCSGHEPVGIGGLLANCKVLSCQVLERTNREAQQIMGGIGYSKGGRGSRVEQISRDLRVMVVGGGSEEILTDFSLQQEVKALSNSKL</sequence>
<dbReference type="Gene3D" id="2.40.110.10">
    <property type="entry name" value="Butyryl-CoA Dehydrogenase, subunit A, domain 2"/>
    <property type="match status" value="1"/>
</dbReference>
<dbReference type="GO" id="GO:0033539">
    <property type="term" value="P:fatty acid beta-oxidation using acyl-CoA dehydrogenase"/>
    <property type="evidence" value="ECO:0007669"/>
    <property type="project" value="TreeGrafter"/>
</dbReference>
<dbReference type="InterPro" id="IPR009100">
    <property type="entry name" value="AcylCoA_DH/oxidase_NM_dom_sf"/>
</dbReference>
<dbReference type="PANTHER" id="PTHR48083:SF17">
    <property type="entry name" value="ACYL-COA DEHYDROGENASE (AFU_ORTHOLOGUE AFUA_2G16630)-RELATED"/>
    <property type="match status" value="1"/>
</dbReference>
<evidence type="ECO:0008006" key="12">
    <source>
        <dbReference type="Google" id="ProtNLM"/>
    </source>
</evidence>
<evidence type="ECO:0000256" key="3">
    <source>
        <dbReference type="ARBA" id="ARBA00022630"/>
    </source>
</evidence>
<dbReference type="InterPro" id="IPR013786">
    <property type="entry name" value="AcylCoA_DH/ox_N"/>
</dbReference>
<dbReference type="Gene3D" id="1.20.140.10">
    <property type="entry name" value="Butyryl-CoA Dehydrogenase, subunit A, domain 3"/>
    <property type="match status" value="1"/>
</dbReference>
<dbReference type="OrthoDB" id="10254877at2759"/>
<dbReference type="SUPFAM" id="SSF47203">
    <property type="entry name" value="Acyl-CoA dehydrogenase C-terminal domain-like"/>
    <property type="match status" value="1"/>
</dbReference>
<dbReference type="InterPro" id="IPR036250">
    <property type="entry name" value="AcylCo_DH-like_C"/>
</dbReference>
<evidence type="ECO:0000313" key="10">
    <source>
        <dbReference type="EMBL" id="KAF4972232.1"/>
    </source>
</evidence>
<comment type="cofactor">
    <cofactor evidence="1 6">
        <name>FAD</name>
        <dbReference type="ChEBI" id="CHEBI:57692"/>
    </cofactor>
</comment>
<keyword evidence="4 6" id="KW-0274">FAD</keyword>
<dbReference type="Proteomes" id="UP000622797">
    <property type="component" value="Unassembled WGS sequence"/>
</dbReference>
<name>A0A8H4U9D5_9HYPO</name>
<dbReference type="Pfam" id="PF00441">
    <property type="entry name" value="Acyl-CoA_dh_1"/>
    <property type="match status" value="1"/>
</dbReference>
<comment type="caution">
    <text evidence="10">The sequence shown here is derived from an EMBL/GenBank/DDBJ whole genome shotgun (WGS) entry which is preliminary data.</text>
</comment>
<dbReference type="SUPFAM" id="SSF56645">
    <property type="entry name" value="Acyl-CoA dehydrogenase NM domain-like"/>
    <property type="match status" value="1"/>
</dbReference>
<accession>A0A8H4U9D5</accession>
<evidence type="ECO:0000256" key="5">
    <source>
        <dbReference type="ARBA" id="ARBA00023002"/>
    </source>
</evidence>
<dbReference type="EMBL" id="JABEXW010000063">
    <property type="protein sequence ID" value="KAF4972232.1"/>
    <property type="molecule type" value="Genomic_DNA"/>
</dbReference>
<dbReference type="Gene3D" id="1.10.540.10">
    <property type="entry name" value="Acyl-CoA dehydrogenase/oxidase, N-terminal domain"/>
    <property type="match status" value="1"/>
</dbReference>
<dbReference type="GO" id="GO:0050660">
    <property type="term" value="F:flavin adenine dinucleotide binding"/>
    <property type="evidence" value="ECO:0007669"/>
    <property type="project" value="InterPro"/>
</dbReference>
<evidence type="ECO:0000256" key="6">
    <source>
        <dbReference type="RuleBase" id="RU362125"/>
    </source>
</evidence>
<feature type="domain" description="Acyl-CoA dehydrogenase/oxidase C-terminal" evidence="7">
    <location>
        <begin position="246"/>
        <end position="399"/>
    </location>
</feature>
<dbReference type="InterPro" id="IPR006091">
    <property type="entry name" value="Acyl-CoA_Oxase/DH_mid-dom"/>
</dbReference>
<feature type="domain" description="Acyl-CoA dehydrogenase/oxidase N-terminal" evidence="9">
    <location>
        <begin position="26"/>
        <end position="73"/>
    </location>
</feature>
<comment type="similarity">
    <text evidence="2 6">Belongs to the acyl-CoA dehydrogenase family.</text>
</comment>
<dbReference type="InterPro" id="IPR037069">
    <property type="entry name" value="AcylCoA_DH/ox_N_sf"/>
</dbReference>
<feature type="domain" description="Acyl-CoA oxidase/dehydrogenase middle" evidence="8">
    <location>
        <begin position="146"/>
        <end position="234"/>
    </location>
</feature>
<evidence type="ECO:0000259" key="8">
    <source>
        <dbReference type="Pfam" id="PF02770"/>
    </source>
</evidence>
<dbReference type="InterPro" id="IPR046373">
    <property type="entry name" value="Acyl-CoA_Oxase/DH_mid-dom_sf"/>
</dbReference>
<proteinExistence type="inferred from homology"/>
<evidence type="ECO:0000259" key="7">
    <source>
        <dbReference type="Pfam" id="PF00441"/>
    </source>
</evidence>
<evidence type="ECO:0000256" key="4">
    <source>
        <dbReference type="ARBA" id="ARBA00022827"/>
    </source>
</evidence>
<protein>
    <recommendedName>
        <fullName evidence="12">Acyl-CoA dehydrogenase</fullName>
    </recommendedName>
</protein>